<dbReference type="AlphaFoldDB" id="A0A399ED02"/>
<gene>
    <name evidence="2" type="ORF">Mterra_03441</name>
</gene>
<name>A0A399ED02_9DEIN</name>
<dbReference type="OrthoDB" id="9772065at2"/>
<dbReference type="RefSeq" id="WP_119316350.1">
    <property type="nucleotide sequence ID" value="NZ_QXDL01000214.1"/>
</dbReference>
<keyword evidence="3" id="KW-1185">Reference proteome</keyword>
<dbReference type="Proteomes" id="UP000265715">
    <property type="component" value="Unassembled WGS sequence"/>
</dbReference>
<proteinExistence type="predicted"/>
<evidence type="ECO:0000259" key="1">
    <source>
        <dbReference type="Pfam" id="PF14062"/>
    </source>
</evidence>
<organism evidence="2 3">
    <name type="scientific">Calidithermus terrae</name>
    <dbReference type="NCBI Taxonomy" id="1408545"/>
    <lineage>
        <taxon>Bacteria</taxon>
        <taxon>Thermotogati</taxon>
        <taxon>Deinococcota</taxon>
        <taxon>Deinococci</taxon>
        <taxon>Thermales</taxon>
        <taxon>Thermaceae</taxon>
        <taxon>Calidithermus</taxon>
    </lineage>
</organism>
<reference evidence="2 3" key="1">
    <citation type="submission" date="2018-08" db="EMBL/GenBank/DDBJ databases">
        <title>Meiothermus terrae DSM 26712 genome sequencing project.</title>
        <authorList>
            <person name="Da Costa M.S."/>
            <person name="Albuquerque L."/>
            <person name="Raposo P."/>
            <person name="Froufe H.J.C."/>
            <person name="Barroso C.S."/>
            <person name="Egas C."/>
        </authorList>
    </citation>
    <scope>NUCLEOTIDE SEQUENCE [LARGE SCALE GENOMIC DNA]</scope>
    <source>
        <strain evidence="2 3">DSM 26712</strain>
    </source>
</reference>
<comment type="caution">
    <text evidence="2">The sequence shown here is derived from an EMBL/GenBank/DDBJ whole genome shotgun (WGS) entry which is preliminary data.</text>
</comment>
<evidence type="ECO:0000313" key="2">
    <source>
        <dbReference type="EMBL" id="RIH80830.1"/>
    </source>
</evidence>
<sequence>MDLTETLRQHGIATHALDTLLESSDLSIPALPVRGHEALELWTRLRDLFPQTGHWPLVLGDDEELGFHRDQLGFKQQDGLTTRDLLEQARSIDLQAWFAERRAQGYGVWLEELRGAWPLAQPGHNSILSFNDLFSGKPKARLHLALIPVGAPWQIPAVLGMGGWNECPEAAVQVALWRYWHQRHGSEPVCLTHDVLETRVAQPPATREEALRLAEEQFVYCPDLVTQGVETVSRLAATLLNSRYWYFWWD</sequence>
<protein>
    <recommendedName>
        <fullName evidence="1">DUF4253 domain-containing protein</fullName>
    </recommendedName>
</protein>
<accession>A0A399ED02</accession>
<dbReference type="EMBL" id="QXDL01000214">
    <property type="protein sequence ID" value="RIH80830.1"/>
    <property type="molecule type" value="Genomic_DNA"/>
</dbReference>
<dbReference type="InterPro" id="IPR025349">
    <property type="entry name" value="DUF4253"/>
</dbReference>
<dbReference type="Pfam" id="PF14062">
    <property type="entry name" value="DUF4253"/>
    <property type="match status" value="1"/>
</dbReference>
<feature type="domain" description="DUF4253" evidence="1">
    <location>
        <begin position="144"/>
        <end position="250"/>
    </location>
</feature>
<evidence type="ECO:0000313" key="3">
    <source>
        <dbReference type="Proteomes" id="UP000265715"/>
    </source>
</evidence>